<dbReference type="EMBL" id="JADFTS010000004">
    <property type="protein sequence ID" value="KAF9609952.1"/>
    <property type="molecule type" value="Genomic_DNA"/>
</dbReference>
<feature type="non-terminal residue" evidence="3">
    <location>
        <position position="1"/>
    </location>
</feature>
<organism evidence="3 4">
    <name type="scientific">Coptis chinensis</name>
    <dbReference type="NCBI Taxonomy" id="261450"/>
    <lineage>
        <taxon>Eukaryota</taxon>
        <taxon>Viridiplantae</taxon>
        <taxon>Streptophyta</taxon>
        <taxon>Embryophyta</taxon>
        <taxon>Tracheophyta</taxon>
        <taxon>Spermatophyta</taxon>
        <taxon>Magnoliopsida</taxon>
        <taxon>Ranunculales</taxon>
        <taxon>Ranunculaceae</taxon>
        <taxon>Coptidoideae</taxon>
        <taxon>Coptis</taxon>
    </lineage>
</organism>
<keyword evidence="4" id="KW-1185">Reference proteome</keyword>
<reference evidence="3 4" key="1">
    <citation type="submission" date="2020-10" db="EMBL/GenBank/DDBJ databases">
        <title>The Coptis chinensis genome and diversification of protoberbering-type alkaloids.</title>
        <authorList>
            <person name="Wang B."/>
            <person name="Shu S."/>
            <person name="Song C."/>
            <person name="Liu Y."/>
        </authorList>
    </citation>
    <scope>NUCLEOTIDE SEQUENCE [LARGE SCALE GENOMIC DNA]</scope>
    <source>
        <strain evidence="3">HL-2020</strain>
        <tissue evidence="3">Leaf</tissue>
    </source>
</reference>
<dbReference type="OrthoDB" id="1903104at2759"/>
<accession>A0A835LYQ9</accession>
<evidence type="ECO:0000313" key="4">
    <source>
        <dbReference type="Proteomes" id="UP000631114"/>
    </source>
</evidence>
<name>A0A835LYQ9_9MAGN</name>
<feature type="domain" description="DUF7028" evidence="2">
    <location>
        <begin position="542"/>
        <end position="616"/>
    </location>
</feature>
<dbReference type="AlphaFoldDB" id="A0A835LYQ9"/>
<comment type="caution">
    <text evidence="3">The sequence shown here is derived from an EMBL/GenBank/DDBJ whole genome shotgun (WGS) entry which is preliminary data.</text>
</comment>
<feature type="region of interest" description="Disordered" evidence="1">
    <location>
        <begin position="109"/>
        <end position="133"/>
    </location>
</feature>
<evidence type="ECO:0000313" key="3">
    <source>
        <dbReference type="EMBL" id="KAF9609952.1"/>
    </source>
</evidence>
<sequence length="731" mass="83133">LLKPSLQGLIFVSKEEERKGIKSSWRNQRLRLPMYGELKLCFIVYLWSPKTKAFLRPYISRYETDIDRNLMEYKAIALDWAMFSWHYCVANGQSTFYQILEYLAAQSSRNGKKPNTGTTNQTNQIEEDSLKEEDESGKLNCPLWERVLNYIWLLNFNPFSVVGEGIFRSDIQVLEIARLSHLRHQNIVQYHTEWFSTVSVRQLWYELSAKDAFKISVKQWTRFMSTMLDDLVREVISEHYFLATECQLAVFESEVAAKFIKGPSKRTRSKSIATSEAATPPCKVNLQYPIEEDQPVLASLETSLKCREDSSILCYKRKKTMRSSEVKLGGQVDEGLRFYSNYDPNCFALSNVEDLDLSEDILVKNCDFDPNSVNLMDFGDDPICASACFGPSPFAQFSSSTAVDKEDVEDGMEGIKYNQEGTLFHDSKKWSWVRGKPTRFTPISEGCLSILDRDTWIMKLFGAEDYLDAVVDYLRIRQEKSCSGKRFELRDTGDRVRIHLCHLGWTACLHLTTTKESDWNIPEKKGALADAHSPLADAPSLMVVEHGYNPEAVMELSCGGELSASDLKVWGPKAVTSLIAMGWKYCCSIKQGEIYTSPHGKKFRSLQKACKELCMEGLSRLTKPTHRNVLGEKSKGLLILGNYALATVCTEVEEDVLLLPNRLSTKNCIEKSGLSQSRECEFDYMELKGVRATRKSRKDSSCPSTSSSLLSNRIQTLNCVWIPTISLRVLI</sequence>
<evidence type="ECO:0000256" key="1">
    <source>
        <dbReference type="SAM" id="MobiDB-lite"/>
    </source>
</evidence>
<gene>
    <name evidence="3" type="ORF">IFM89_019508</name>
</gene>
<dbReference type="Pfam" id="PF22970">
    <property type="entry name" value="DUF7028"/>
    <property type="match status" value="1"/>
</dbReference>
<proteinExistence type="predicted"/>
<feature type="compositionally biased region" description="Polar residues" evidence="1">
    <location>
        <begin position="109"/>
        <end position="124"/>
    </location>
</feature>
<dbReference type="Proteomes" id="UP000631114">
    <property type="component" value="Unassembled WGS sequence"/>
</dbReference>
<protein>
    <recommendedName>
        <fullName evidence="2">DUF7028 domain-containing protein</fullName>
    </recommendedName>
</protein>
<dbReference type="InterPro" id="IPR054292">
    <property type="entry name" value="DUF7028"/>
</dbReference>
<evidence type="ECO:0000259" key="2">
    <source>
        <dbReference type="Pfam" id="PF22970"/>
    </source>
</evidence>